<comment type="caution">
    <text evidence="1">The sequence shown here is derived from an EMBL/GenBank/DDBJ whole genome shotgun (WGS) entry which is preliminary data.</text>
</comment>
<dbReference type="AlphaFoldDB" id="A0AAD5LZC5"/>
<accession>A0AAD5LZC5</accession>
<protein>
    <submittedName>
        <fullName evidence="1">Uncharacterized protein</fullName>
    </submittedName>
</protein>
<evidence type="ECO:0000313" key="1">
    <source>
        <dbReference type="EMBL" id="KAJ0398714.1"/>
    </source>
</evidence>
<dbReference type="EMBL" id="JAKCXM010000206">
    <property type="protein sequence ID" value="KAJ0398714.1"/>
    <property type="molecule type" value="Genomic_DNA"/>
</dbReference>
<gene>
    <name evidence="1" type="ORF">P43SY_004131</name>
</gene>
<name>A0AAD5LZC5_PYTIN</name>
<reference evidence="1" key="1">
    <citation type="submission" date="2021-12" db="EMBL/GenBank/DDBJ databases">
        <title>Prjna785345.</title>
        <authorList>
            <person name="Rujirawat T."/>
            <person name="Krajaejun T."/>
        </authorList>
    </citation>
    <scope>NUCLEOTIDE SEQUENCE</scope>
    <source>
        <strain evidence="1">Pi057C3</strain>
    </source>
</reference>
<keyword evidence="2" id="KW-1185">Reference proteome</keyword>
<proteinExistence type="predicted"/>
<dbReference type="Proteomes" id="UP001209570">
    <property type="component" value="Unassembled WGS sequence"/>
</dbReference>
<sequence length="600" mass="66476">MKGASDIKNKLEELTAITKDLLNEMWTFVTYRGLKSLFGFLVNIFTFDLGGIASSTKEGLQMFAQRDYLRGNQLRVENMGKKIKTTVEMMTRFSDQISSVSSFDMATWEDLAKLIEGGVNDQNLNTLAKKFDTFKVELRAAEIGDITANLQQVLDVSCEALADVDATKWANTATKSAEALRKCRTIATTVGVLQDKMSEAFQVLDTLRELVSDYLARKAECSQAKSAQAWAQNGKRRLRQDRTLQQIDVAANEPFFAMAYMGLTKIILDYQLQEAAHQFCKFHEYKDGGVAPPMCRSKTASRTYYTLAQIEQMRYNTVGLRAFLPTQPAYSETHNKSYPYLDLARLRNGDALSVSLPTWDPAWLKQHGWISPSMPVDQTPTMYISSIRIHMPVVTNDSVGDHSSSSLAVTVHVTSTREQYLGLARRDKLFVLPTQRFTYGAVYGESVCSPTSSTMNVFHSIAGCVRDDGTSDVCVRETGSTQVLTTEQLLPSLFSTWRVQAEISKPNGDAMDLFIRETPLRATNRTAVNLLVPVDLSVIQVSSTATPESLPAPPEAPEAVQPGSTTCCAADEFRISRNTCQKCPAGTAPVLRGYACVAQF</sequence>
<organism evidence="1 2">
    <name type="scientific">Pythium insidiosum</name>
    <name type="common">Pythiosis disease agent</name>
    <dbReference type="NCBI Taxonomy" id="114742"/>
    <lineage>
        <taxon>Eukaryota</taxon>
        <taxon>Sar</taxon>
        <taxon>Stramenopiles</taxon>
        <taxon>Oomycota</taxon>
        <taxon>Peronosporomycetes</taxon>
        <taxon>Pythiales</taxon>
        <taxon>Pythiaceae</taxon>
        <taxon>Pythium</taxon>
    </lineage>
</organism>
<evidence type="ECO:0000313" key="2">
    <source>
        <dbReference type="Proteomes" id="UP001209570"/>
    </source>
</evidence>